<dbReference type="Proteomes" id="UP000182658">
    <property type="component" value="Unassembled WGS sequence"/>
</dbReference>
<dbReference type="OrthoDB" id="5325022at2759"/>
<keyword evidence="4 5" id="KW-0472">Membrane</keyword>
<reference evidence="7 8" key="1">
    <citation type="submission" date="2016-10" db="EMBL/GenBank/DDBJ databases">
        <title>Draft genome sequence of Coniochaeta ligniaria NRRL30616, a lignocellulolytic fungus for bioabatement of inhibitors in plant biomass hydrolysates.</title>
        <authorList>
            <consortium name="DOE Joint Genome Institute"/>
            <person name="Jimenez D.J."/>
            <person name="Hector R.E."/>
            <person name="Riley R."/>
            <person name="Sun H."/>
            <person name="Grigoriev I.V."/>
            <person name="Van Elsas J.D."/>
            <person name="Nichols N.N."/>
        </authorList>
    </citation>
    <scope>NUCLEOTIDE SEQUENCE [LARGE SCALE GENOMIC DNA]</scope>
    <source>
        <strain evidence="7 8">NRRL 30616</strain>
    </source>
</reference>
<name>A0A1J7J8Y5_9PEZI</name>
<feature type="transmembrane region" description="Helical" evidence="5">
    <location>
        <begin position="139"/>
        <end position="164"/>
    </location>
</feature>
<dbReference type="InParanoid" id="A0A1J7J8Y5"/>
<feature type="transmembrane region" description="Helical" evidence="5">
    <location>
        <begin position="29"/>
        <end position="49"/>
    </location>
</feature>
<evidence type="ECO:0000256" key="1">
    <source>
        <dbReference type="ARBA" id="ARBA00004141"/>
    </source>
</evidence>
<keyword evidence="8" id="KW-1185">Reference proteome</keyword>
<dbReference type="GO" id="GO:0016020">
    <property type="term" value="C:membrane"/>
    <property type="evidence" value="ECO:0007669"/>
    <property type="project" value="UniProtKB-SubCell"/>
</dbReference>
<evidence type="ECO:0000256" key="3">
    <source>
        <dbReference type="ARBA" id="ARBA00022989"/>
    </source>
</evidence>
<evidence type="ECO:0000313" key="7">
    <source>
        <dbReference type="EMBL" id="OIW23986.1"/>
    </source>
</evidence>
<proteinExistence type="predicted"/>
<evidence type="ECO:0000259" key="6">
    <source>
        <dbReference type="Pfam" id="PF01284"/>
    </source>
</evidence>
<feature type="transmembrane region" description="Helical" evidence="5">
    <location>
        <begin position="85"/>
        <end position="113"/>
    </location>
</feature>
<evidence type="ECO:0000256" key="5">
    <source>
        <dbReference type="SAM" id="Phobius"/>
    </source>
</evidence>
<dbReference type="EMBL" id="KV875105">
    <property type="protein sequence ID" value="OIW23986.1"/>
    <property type="molecule type" value="Genomic_DNA"/>
</dbReference>
<feature type="transmembrane region" description="Helical" evidence="5">
    <location>
        <begin position="55"/>
        <end position="73"/>
    </location>
</feature>
<accession>A0A1J7J8Y5</accession>
<evidence type="ECO:0000256" key="4">
    <source>
        <dbReference type="ARBA" id="ARBA00023136"/>
    </source>
</evidence>
<dbReference type="InterPro" id="IPR008253">
    <property type="entry name" value="Marvel"/>
</dbReference>
<evidence type="ECO:0000313" key="8">
    <source>
        <dbReference type="Proteomes" id="UP000182658"/>
    </source>
</evidence>
<dbReference type="Pfam" id="PF01284">
    <property type="entry name" value="MARVEL"/>
    <property type="match status" value="1"/>
</dbReference>
<sequence length="232" mass="24998">MENSKYSTARIAGREHIPLYPNNFIALRIVQLVVAVIVIGLAAYGVSGWAFDGDIFIMVVGLMTMIVTIYYIVAETASPAIYNYWAVLSLDIFLVIMWLASFALLASEVAAIYSYTSSTYYDYYTGSYYTSGGLGGATAWAACLAAASGLGGLEFALFIGSLATHGVMLHRHRKAGLHCTPGAAPTYPTGGSEFKQQPTQTTVPVQQQYAAPQQQAYAVPAPTYPQQPYQTA</sequence>
<gene>
    <name evidence="7" type="ORF">CONLIGDRAFT_120551</name>
</gene>
<dbReference type="PANTHER" id="PTHR37451">
    <property type="entry name" value="MARVEL DOMAIN"/>
    <property type="match status" value="1"/>
</dbReference>
<protein>
    <recommendedName>
        <fullName evidence="6">MARVEL domain-containing protein</fullName>
    </recommendedName>
</protein>
<dbReference type="AlphaFoldDB" id="A0A1J7J8Y5"/>
<dbReference type="PANTHER" id="PTHR37451:SF4">
    <property type="entry name" value="MARVEL DOMAIN-CONTAINING PROTEIN"/>
    <property type="match status" value="1"/>
</dbReference>
<dbReference type="STRING" id="1408157.A0A1J7J8Y5"/>
<feature type="domain" description="MARVEL" evidence="6">
    <location>
        <begin position="26"/>
        <end position="162"/>
    </location>
</feature>
<organism evidence="7 8">
    <name type="scientific">Coniochaeta ligniaria NRRL 30616</name>
    <dbReference type="NCBI Taxonomy" id="1408157"/>
    <lineage>
        <taxon>Eukaryota</taxon>
        <taxon>Fungi</taxon>
        <taxon>Dikarya</taxon>
        <taxon>Ascomycota</taxon>
        <taxon>Pezizomycotina</taxon>
        <taxon>Sordariomycetes</taxon>
        <taxon>Sordariomycetidae</taxon>
        <taxon>Coniochaetales</taxon>
        <taxon>Coniochaetaceae</taxon>
        <taxon>Coniochaeta</taxon>
    </lineage>
</organism>
<comment type="subcellular location">
    <subcellularLocation>
        <location evidence="1">Membrane</location>
        <topology evidence="1">Multi-pass membrane protein</topology>
    </subcellularLocation>
</comment>
<keyword evidence="2 5" id="KW-0812">Transmembrane</keyword>
<evidence type="ECO:0000256" key="2">
    <source>
        <dbReference type="ARBA" id="ARBA00022692"/>
    </source>
</evidence>
<keyword evidence="3 5" id="KW-1133">Transmembrane helix</keyword>